<evidence type="ECO:0000256" key="7">
    <source>
        <dbReference type="RuleBase" id="RU363032"/>
    </source>
</evidence>
<dbReference type="Proteomes" id="UP000824150">
    <property type="component" value="Unassembled WGS sequence"/>
</dbReference>
<feature type="transmembrane region" description="Helical" evidence="7">
    <location>
        <begin position="278"/>
        <end position="302"/>
    </location>
</feature>
<dbReference type="PROSITE" id="PS50928">
    <property type="entry name" value="ABC_TM1"/>
    <property type="match status" value="1"/>
</dbReference>
<organism evidence="9 10">
    <name type="scientific">Candidatus Anaerobiospirillum merdipullorum</name>
    <dbReference type="NCBI Taxonomy" id="2838450"/>
    <lineage>
        <taxon>Bacteria</taxon>
        <taxon>Pseudomonadati</taxon>
        <taxon>Pseudomonadota</taxon>
        <taxon>Gammaproteobacteria</taxon>
        <taxon>Aeromonadales</taxon>
        <taxon>Succinivibrionaceae</taxon>
        <taxon>Anaerobiospirillum</taxon>
    </lineage>
</organism>
<dbReference type="EMBL" id="JAHLFG010000036">
    <property type="protein sequence ID" value="MBU3826522.1"/>
    <property type="molecule type" value="Genomic_DNA"/>
</dbReference>
<reference evidence="9" key="1">
    <citation type="journal article" date="2021" name="PeerJ">
        <title>Extensive microbial diversity within the chicken gut microbiome revealed by metagenomics and culture.</title>
        <authorList>
            <person name="Gilroy R."/>
            <person name="Ravi A."/>
            <person name="Getino M."/>
            <person name="Pursley I."/>
            <person name="Horton D.L."/>
            <person name="Alikhan N.F."/>
            <person name="Baker D."/>
            <person name="Gharbi K."/>
            <person name="Hall N."/>
            <person name="Watson M."/>
            <person name="Adriaenssens E.M."/>
            <person name="Foster-Nyarko E."/>
            <person name="Jarju S."/>
            <person name="Secka A."/>
            <person name="Antonio M."/>
            <person name="Oren A."/>
            <person name="Chaudhuri R.R."/>
            <person name="La Ragione R."/>
            <person name="Hildebrand F."/>
            <person name="Pallen M.J."/>
        </authorList>
    </citation>
    <scope>NUCLEOTIDE SEQUENCE</scope>
    <source>
        <strain evidence="9">687</strain>
    </source>
</reference>
<comment type="subcellular location">
    <subcellularLocation>
        <location evidence="1 7">Cell membrane</location>
        <topology evidence="1 7">Multi-pass membrane protein</topology>
    </subcellularLocation>
</comment>
<evidence type="ECO:0000313" key="9">
    <source>
        <dbReference type="EMBL" id="MBU3826522.1"/>
    </source>
</evidence>
<evidence type="ECO:0000256" key="1">
    <source>
        <dbReference type="ARBA" id="ARBA00004651"/>
    </source>
</evidence>
<sequence length="313" mass="34112">MVKLDLSPAQLELLKPLDKLSPEQRRQLKAGDVSVKLPSFHRKLSWPLKLSLAYLALVILACVSAPLWCTHVAQDFFLEAINHAPNGQFWAGTDYLGRDIFTLLWYGGRSSLLIGALAALTAVILGGLIGIVAALSSDLIDNTLQRILELLQSVPSILYMLVLSAWVRPEHSWSLALLIGACTWVAVARLVRAQVRTLRSATFWQAACAMGAGFTLKLRLHILPGLISAQSFILAAAFVSALTYEATLTFLGLGLPPEELSWGALLALSNRALLTNSWWVIVFPGLMLLSVLTAVSIICFSLQKPGTRRCSNL</sequence>
<feature type="domain" description="ABC transmembrane type-1" evidence="8">
    <location>
        <begin position="108"/>
        <end position="299"/>
    </location>
</feature>
<evidence type="ECO:0000256" key="5">
    <source>
        <dbReference type="ARBA" id="ARBA00022989"/>
    </source>
</evidence>
<dbReference type="Gene3D" id="1.10.3720.10">
    <property type="entry name" value="MetI-like"/>
    <property type="match status" value="1"/>
</dbReference>
<evidence type="ECO:0000256" key="2">
    <source>
        <dbReference type="ARBA" id="ARBA00022448"/>
    </source>
</evidence>
<keyword evidence="3" id="KW-1003">Cell membrane</keyword>
<reference evidence="9" key="2">
    <citation type="submission" date="2021-04" db="EMBL/GenBank/DDBJ databases">
        <authorList>
            <person name="Gilroy R."/>
        </authorList>
    </citation>
    <scope>NUCLEOTIDE SEQUENCE</scope>
    <source>
        <strain evidence="9">687</strain>
    </source>
</reference>
<dbReference type="InterPro" id="IPR035906">
    <property type="entry name" value="MetI-like_sf"/>
</dbReference>
<evidence type="ECO:0000256" key="4">
    <source>
        <dbReference type="ARBA" id="ARBA00022692"/>
    </source>
</evidence>
<evidence type="ECO:0000259" key="8">
    <source>
        <dbReference type="PROSITE" id="PS50928"/>
    </source>
</evidence>
<accession>A0A9E2KNE2</accession>
<keyword evidence="6 7" id="KW-0472">Membrane</keyword>
<dbReference type="PANTHER" id="PTHR43386">
    <property type="entry name" value="OLIGOPEPTIDE TRANSPORT SYSTEM PERMEASE PROTEIN APPC"/>
    <property type="match status" value="1"/>
</dbReference>
<keyword evidence="5 7" id="KW-1133">Transmembrane helix</keyword>
<dbReference type="SUPFAM" id="SSF161098">
    <property type="entry name" value="MetI-like"/>
    <property type="match status" value="1"/>
</dbReference>
<feature type="transmembrane region" description="Helical" evidence="7">
    <location>
        <begin position="112"/>
        <end position="135"/>
    </location>
</feature>
<dbReference type="Pfam" id="PF00528">
    <property type="entry name" value="BPD_transp_1"/>
    <property type="match status" value="1"/>
</dbReference>
<evidence type="ECO:0000313" key="10">
    <source>
        <dbReference type="Proteomes" id="UP000824150"/>
    </source>
</evidence>
<comment type="caution">
    <text evidence="9">The sequence shown here is derived from an EMBL/GenBank/DDBJ whole genome shotgun (WGS) entry which is preliminary data.</text>
</comment>
<dbReference type="PANTHER" id="PTHR43386:SF1">
    <property type="entry name" value="D,D-DIPEPTIDE TRANSPORT SYSTEM PERMEASE PROTEIN DDPC-RELATED"/>
    <property type="match status" value="1"/>
</dbReference>
<dbReference type="AlphaFoldDB" id="A0A9E2KNE2"/>
<dbReference type="InterPro" id="IPR050366">
    <property type="entry name" value="BP-dependent_transpt_permease"/>
</dbReference>
<dbReference type="GO" id="GO:0055085">
    <property type="term" value="P:transmembrane transport"/>
    <property type="evidence" value="ECO:0007669"/>
    <property type="project" value="InterPro"/>
</dbReference>
<feature type="transmembrane region" description="Helical" evidence="7">
    <location>
        <begin position="220"/>
        <end position="244"/>
    </location>
</feature>
<feature type="transmembrane region" description="Helical" evidence="7">
    <location>
        <begin position="147"/>
        <end position="167"/>
    </location>
</feature>
<evidence type="ECO:0000256" key="3">
    <source>
        <dbReference type="ARBA" id="ARBA00022475"/>
    </source>
</evidence>
<proteinExistence type="inferred from homology"/>
<keyword evidence="2 7" id="KW-0813">Transport</keyword>
<dbReference type="InterPro" id="IPR000515">
    <property type="entry name" value="MetI-like"/>
</dbReference>
<feature type="transmembrane region" description="Helical" evidence="7">
    <location>
        <begin position="46"/>
        <end position="68"/>
    </location>
</feature>
<comment type="similarity">
    <text evidence="7">Belongs to the binding-protein-dependent transport system permease family.</text>
</comment>
<keyword evidence="4 7" id="KW-0812">Transmembrane</keyword>
<gene>
    <name evidence="9" type="ORF">IAA31_03420</name>
</gene>
<dbReference type="GO" id="GO:0005886">
    <property type="term" value="C:plasma membrane"/>
    <property type="evidence" value="ECO:0007669"/>
    <property type="project" value="UniProtKB-SubCell"/>
</dbReference>
<dbReference type="CDD" id="cd06261">
    <property type="entry name" value="TM_PBP2"/>
    <property type="match status" value="1"/>
</dbReference>
<name>A0A9E2KNE2_9GAMM</name>
<evidence type="ECO:0000256" key="6">
    <source>
        <dbReference type="ARBA" id="ARBA00023136"/>
    </source>
</evidence>
<feature type="transmembrane region" description="Helical" evidence="7">
    <location>
        <begin position="173"/>
        <end position="191"/>
    </location>
</feature>
<protein>
    <submittedName>
        <fullName evidence="9">ABC transporter permease</fullName>
    </submittedName>
</protein>